<feature type="signal peptide" evidence="1">
    <location>
        <begin position="1"/>
        <end position="22"/>
    </location>
</feature>
<dbReference type="RefSeq" id="WP_006915049.1">
    <property type="nucleotide sequence ID" value="NZ_AFNV02000007.1"/>
</dbReference>
<dbReference type="InterPro" id="IPR045758">
    <property type="entry name" value="AdeT1/2"/>
</dbReference>
<reference evidence="2 3" key="2">
    <citation type="journal article" date="2013" name="PLoS ONE">
        <title>INDIGO - INtegrated Data Warehouse of MIcrobial GenOmes with Examples from the Red Sea Extremophiles.</title>
        <authorList>
            <person name="Alam I."/>
            <person name="Antunes A."/>
            <person name="Kamau A.A."/>
            <person name="Ba Alawi W."/>
            <person name="Kalkatawi M."/>
            <person name="Stingl U."/>
            <person name="Bajic V.B."/>
        </authorList>
    </citation>
    <scope>NUCLEOTIDE SEQUENCE [LARGE SCALE GENOMIC DNA]</scope>
    <source>
        <strain evidence="2 3">E1L3A</strain>
    </source>
</reference>
<sequence>MKRFVAFGLIAALSLACMNVWADSVQERVACVFDPVGADGFVYELFSDYALQARDWGYALQPRAYTDEAVAANDFKAGECDMVVLSGVRTRALVPFAGSLDMAGGLQTYAGLKRAIKAMAAPKAAPLMQANGNEVVGVVPMGRVFLFARDRDDLQSLDRLAGKRIAILSYDRASRRVVEAVGASPVPADIVSLGPLFNNGSADLTYAPAIAYQPLELEHGITPNGGFANFVLGTLSGQIVVHQDRFAPEFGARSRAWVADTLSLSMIERLEKAEARLPLARWVVIDPQRSERYQRMFREVREQLWQEDWYSHRMQRLLKKLRCAETPALAECSLDSEGGPVY</sequence>
<protein>
    <submittedName>
        <fullName evidence="2">RND type efflux pump protein</fullName>
    </submittedName>
</protein>
<evidence type="ECO:0000313" key="2">
    <source>
        <dbReference type="EMBL" id="ERJ19765.1"/>
    </source>
</evidence>
<proteinExistence type="predicted"/>
<accession>U2EPM6</accession>
<gene>
    <name evidence="2" type="ORF">SSPSH_001226</name>
</gene>
<dbReference type="Pfam" id="PF19582">
    <property type="entry name" value="AdeT1_2"/>
    <property type="match status" value="1"/>
</dbReference>
<dbReference type="PROSITE" id="PS51257">
    <property type="entry name" value="PROKAR_LIPOPROTEIN"/>
    <property type="match status" value="1"/>
</dbReference>
<dbReference type="OrthoDB" id="9771186at2"/>
<dbReference type="InterPro" id="IPR038404">
    <property type="entry name" value="TRAP_DctP_sf"/>
</dbReference>
<dbReference type="Gene3D" id="3.40.190.170">
    <property type="entry name" value="Bacterial extracellular solute-binding protein, family 7"/>
    <property type="match status" value="1"/>
</dbReference>
<dbReference type="STRING" id="1033802.SSPSH_001226"/>
<dbReference type="AlphaFoldDB" id="U2EPM6"/>
<organism evidence="2 3">
    <name type="scientific">Salinisphaera shabanensis E1L3A</name>
    <dbReference type="NCBI Taxonomy" id="1033802"/>
    <lineage>
        <taxon>Bacteria</taxon>
        <taxon>Pseudomonadati</taxon>
        <taxon>Pseudomonadota</taxon>
        <taxon>Gammaproteobacteria</taxon>
        <taxon>Salinisphaerales</taxon>
        <taxon>Salinisphaeraceae</taxon>
        <taxon>Salinisphaera</taxon>
    </lineage>
</organism>
<reference evidence="2 3" key="1">
    <citation type="journal article" date="2011" name="J. Bacteriol.">
        <title>Genome sequence of Salinisphaera shabanensis, a gammaproteobacterium from the harsh, variable environment of the brine-seawater interface of the Shaban Deep in the Red Sea.</title>
        <authorList>
            <person name="Antunes A."/>
            <person name="Alam I."/>
            <person name="Bajic V.B."/>
            <person name="Stingl U."/>
        </authorList>
    </citation>
    <scope>NUCLEOTIDE SEQUENCE [LARGE SCALE GENOMIC DNA]</scope>
    <source>
        <strain evidence="2 3">E1L3A</strain>
    </source>
</reference>
<dbReference type="eggNOG" id="COG0715">
    <property type="taxonomic scope" value="Bacteria"/>
</dbReference>
<comment type="caution">
    <text evidence="2">The sequence shown here is derived from an EMBL/GenBank/DDBJ whole genome shotgun (WGS) entry which is preliminary data.</text>
</comment>
<evidence type="ECO:0000256" key="1">
    <source>
        <dbReference type="SAM" id="SignalP"/>
    </source>
</evidence>
<keyword evidence="3" id="KW-1185">Reference proteome</keyword>
<evidence type="ECO:0000313" key="3">
    <source>
        <dbReference type="Proteomes" id="UP000006242"/>
    </source>
</evidence>
<dbReference type="Proteomes" id="UP000006242">
    <property type="component" value="Unassembled WGS sequence"/>
</dbReference>
<feature type="chain" id="PRO_5004627001" evidence="1">
    <location>
        <begin position="23"/>
        <end position="342"/>
    </location>
</feature>
<name>U2EPM6_9GAMM</name>
<dbReference type="EMBL" id="AFNV02000007">
    <property type="protein sequence ID" value="ERJ19765.1"/>
    <property type="molecule type" value="Genomic_DNA"/>
</dbReference>
<keyword evidence="1" id="KW-0732">Signal</keyword>